<accession>A0AAV2I493</accession>
<evidence type="ECO:0008006" key="4">
    <source>
        <dbReference type="Google" id="ProtNLM"/>
    </source>
</evidence>
<feature type="transmembrane region" description="Helical" evidence="1">
    <location>
        <begin position="132"/>
        <end position="151"/>
    </location>
</feature>
<dbReference type="Gene3D" id="1.20.1250.20">
    <property type="entry name" value="MFS general substrate transporter like domains"/>
    <property type="match status" value="1"/>
</dbReference>
<proteinExistence type="predicted"/>
<sequence>MYGPGHPKLRFFYVVWGFLECIGYGGLVLGWSSFVYVLKDEGLYMDLCGNLTDSLQNDTQIKNATEQKDSCPDRDSRLELVFTIGSSSIGVGSFVLGQINFRFGTRVMRIVAAIVFMAGSLLTAFTTNETPWLIFPGMVLLAFGGIVYIMSNVQISHLFPVGGTAVVGLLSGAFDSSAGVQVMVKLGYEGGVSRKTSYLILAFTHVLTFISTFFFLPKDFIHHAPASEELNIELELKDTDAKKYQITVENQERREEIPEVHGKDAEGNFRSLLKMIFSKTYLLHVFWFSVLQLRFYYILGSMNKALEKQLDSKSEVSHYTNILLYILMGGVFASPLIGFFVELNVKIFRKSSTPFGRDVMPTILPLTLTILLGITLSVLILMEDSSLLYVSFVILLLFRSFLYTVMTGYITRVFPSAYFGSLLGLCILAAGVIGLLQHALFEWAELRNTREVNIFLIVLVCTSFVHPAWQWYACTKAKKN</sequence>
<feature type="transmembrane region" description="Helical" evidence="1">
    <location>
        <begin position="452"/>
        <end position="472"/>
    </location>
</feature>
<protein>
    <recommendedName>
        <fullName evidence="4">Solute carrier family 43 member 3</fullName>
    </recommendedName>
</protein>
<comment type="caution">
    <text evidence="2">The sequence shown here is derived from an EMBL/GenBank/DDBJ whole genome shotgun (WGS) entry which is preliminary data.</text>
</comment>
<feature type="transmembrane region" description="Helical" evidence="1">
    <location>
        <begin position="107"/>
        <end position="126"/>
    </location>
</feature>
<feature type="transmembrane region" description="Helical" evidence="1">
    <location>
        <begin position="80"/>
        <end position="100"/>
    </location>
</feature>
<reference evidence="2 3" key="1">
    <citation type="submission" date="2024-04" db="EMBL/GenBank/DDBJ databases">
        <authorList>
            <consortium name="Genoscope - CEA"/>
            <person name="William W."/>
        </authorList>
    </citation>
    <scope>NUCLEOTIDE SEQUENCE [LARGE SCALE GENOMIC DNA]</scope>
</reference>
<evidence type="ECO:0000313" key="2">
    <source>
        <dbReference type="EMBL" id="CAL1540310.1"/>
    </source>
</evidence>
<feature type="transmembrane region" description="Helical" evidence="1">
    <location>
        <begin position="362"/>
        <end position="381"/>
    </location>
</feature>
<dbReference type="Proteomes" id="UP001497497">
    <property type="component" value="Unassembled WGS sequence"/>
</dbReference>
<name>A0AAV2I493_LYMST</name>
<keyword evidence="1" id="KW-0812">Transmembrane</keyword>
<evidence type="ECO:0000313" key="3">
    <source>
        <dbReference type="Proteomes" id="UP001497497"/>
    </source>
</evidence>
<dbReference type="PANTHER" id="PTHR20765">
    <property type="entry name" value="SOLUTE CARRIER FAMILY 43 MEMBER 3-RELATED"/>
    <property type="match status" value="1"/>
</dbReference>
<dbReference type="PANTHER" id="PTHR20765:SF1">
    <property type="entry name" value="EQUILIBRATIVE NUCLEOBASE TRANSPORTER 1"/>
    <property type="match status" value="1"/>
</dbReference>
<feature type="transmembrane region" description="Helical" evidence="1">
    <location>
        <begin position="12"/>
        <end position="37"/>
    </location>
</feature>
<keyword evidence="3" id="KW-1185">Reference proteome</keyword>
<dbReference type="InterPro" id="IPR036259">
    <property type="entry name" value="MFS_trans_sf"/>
</dbReference>
<feature type="transmembrane region" description="Helical" evidence="1">
    <location>
        <begin position="319"/>
        <end position="341"/>
    </location>
</feature>
<dbReference type="InterPro" id="IPR011701">
    <property type="entry name" value="MFS"/>
</dbReference>
<dbReference type="EMBL" id="CAXITT010000376">
    <property type="protein sequence ID" value="CAL1540310.1"/>
    <property type="molecule type" value="Genomic_DNA"/>
</dbReference>
<feature type="transmembrane region" description="Helical" evidence="1">
    <location>
        <begin position="198"/>
        <end position="216"/>
    </location>
</feature>
<feature type="transmembrane region" description="Helical" evidence="1">
    <location>
        <begin position="280"/>
        <end position="299"/>
    </location>
</feature>
<dbReference type="AlphaFoldDB" id="A0AAV2I493"/>
<organism evidence="2 3">
    <name type="scientific">Lymnaea stagnalis</name>
    <name type="common">Great pond snail</name>
    <name type="synonym">Helix stagnalis</name>
    <dbReference type="NCBI Taxonomy" id="6523"/>
    <lineage>
        <taxon>Eukaryota</taxon>
        <taxon>Metazoa</taxon>
        <taxon>Spiralia</taxon>
        <taxon>Lophotrochozoa</taxon>
        <taxon>Mollusca</taxon>
        <taxon>Gastropoda</taxon>
        <taxon>Heterobranchia</taxon>
        <taxon>Euthyneura</taxon>
        <taxon>Panpulmonata</taxon>
        <taxon>Hygrophila</taxon>
        <taxon>Lymnaeoidea</taxon>
        <taxon>Lymnaeidae</taxon>
        <taxon>Lymnaea</taxon>
    </lineage>
</organism>
<dbReference type="GO" id="GO:0022857">
    <property type="term" value="F:transmembrane transporter activity"/>
    <property type="evidence" value="ECO:0007669"/>
    <property type="project" value="InterPro"/>
</dbReference>
<dbReference type="Pfam" id="PF07690">
    <property type="entry name" value="MFS_1"/>
    <property type="match status" value="1"/>
</dbReference>
<evidence type="ECO:0000256" key="1">
    <source>
        <dbReference type="SAM" id="Phobius"/>
    </source>
</evidence>
<dbReference type="InterPro" id="IPR027197">
    <property type="entry name" value="SLC43A3"/>
</dbReference>
<gene>
    <name evidence="2" type="ORF">GSLYS_00013959001</name>
</gene>
<feature type="transmembrane region" description="Helical" evidence="1">
    <location>
        <begin position="387"/>
        <end position="405"/>
    </location>
</feature>
<keyword evidence="1" id="KW-1133">Transmembrane helix</keyword>
<feature type="transmembrane region" description="Helical" evidence="1">
    <location>
        <begin position="417"/>
        <end position="440"/>
    </location>
</feature>
<dbReference type="SUPFAM" id="SSF103473">
    <property type="entry name" value="MFS general substrate transporter"/>
    <property type="match status" value="1"/>
</dbReference>
<keyword evidence="1" id="KW-0472">Membrane</keyword>